<dbReference type="Proteomes" id="UP000271531">
    <property type="component" value="Unassembled WGS sequence"/>
</dbReference>
<comment type="caution">
    <text evidence="1">The sequence shown here is derived from an EMBL/GenBank/DDBJ whole genome shotgun (WGS) entry which is preliminary data.</text>
</comment>
<protein>
    <submittedName>
        <fullName evidence="1">Uncharacterized protein</fullName>
    </submittedName>
</protein>
<sequence>MHHGMTIWAKRLHVFDRVNILGAVQCMQRDFMMYMDTRGHIFSTHENIRLRHDVKVLAPRWPNA</sequence>
<gene>
    <name evidence="1" type="ORF">ALP03_200084</name>
</gene>
<dbReference type="EMBL" id="RBVA01000422">
    <property type="protein sequence ID" value="RMW02356.1"/>
    <property type="molecule type" value="Genomic_DNA"/>
</dbReference>
<name>A0A3M6HBT0_PSEAJ</name>
<dbReference type="AlphaFoldDB" id="A0A3M6HBT0"/>
<accession>A0A3M6HBT0</accession>
<organism evidence="1 2">
    <name type="scientific">Pseudomonas amygdali pv. tabaci</name>
    <name type="common">Pseudomonas syringae pv. tabaci</name>
    <dbReference type="NCBI Taxonomy" id="322"/>
    <lineage>
        <taxon>Bacteria</taxon>
        <taxon>Pseudomonadati</taxon>
        <taxon>Pseudomonadota</taxon>
        <taxon>Gammaproteobacteria</taxon>
        <taxon>Pseudomonadales</taxon>
        <taxon>Pseudomonadaceae</taxon>
        <taxon>Pseudomonas</taxon>
        <taxon>Pseudomonas amygdali</taxon>
    </lineage>
</organism>
<reference evidence="1 2" key="1">
    <citation type="submission" date="2018-08" db="EMBL/GenBank/DDBJ databases">
        <title>Recombination of ecologically and evolutionarily significant loci maintains genetic cohesion in the Pseudomonas syringae species complex.</title>
        <authorList>
            <person name="Dillon M."/>
            <person name="Thakur S."/>
            <person name="Almeida R.N.D."/>
            <person name="Weir B.S."/>
            <person name="Guttman D.S."/>
        </authorList>
    </citation>
    <scope>NUCLEOTIDE SEQUENCE [LARGE SCALE GENOMIC DNA]</scope>
    <source>
        <strain evidence="1 2">ICMP 4525</strain>
    </source>
</reference>
<evidence type="ECO:0000313" key="2">
    <source>
        <dbReference type="Proteomes" id="UP000271531"/>
    </source>
</evidence>
<evidence type="ECO:0000313" key="1">
    <source>
        <dbReference type="EMBL" id="RMW02356.1"/>
    </source>
</evidence>
<proteinExistence type="predicted"/>